<evidence type="ECO:0000256" key="3">
    <source>
        <dbReference type="ARBA" id="ARBA00023163"/>
    </source>
</evidence>
<evidence type="ECO:0000256" key="1">
    <source>
        <dbReference type="ARBA" id="ARBA00023015"/>
    </source>
</evidence>
<keyword evidence="3" id="KW-0804">Transcription</keyword>
<keyword evidence="2" id="KW-0238">DNA-binding</keyword>
<dbReference type="RefSeq" id="XP_068346460.1">
    <property type="nucleotide sequence ID" value="XM_068513184.1"/>
</dbReference>
<dbReference type="OrthoDB" id="2143914at2759"/>
<dbReference type="InterPro" id="IPR051575">
    <property type="entry name" value="Myb-like_DNA-bd"/>
</dbReference>
<dbReference type="InterPro" id="IPR009057">
    <property type="entry name" value="Homeodomain-like_sf"/>
</dbReference>
<evidence type="ECO:0000313" key="8">
    <source>
        <dbReference type="EMBL" id="OHS93323.1"/>
    </source>
</evidence>
<sequence length="356" mass="40251">MSESSDHRNKFTQQDDDMLLALIREKGPKKWKSIARLMVDKSARQCRDRYMNYLRDGISNKPWTEEEDSLLSEKVAKIGTHWSKLTQFFHGRSSNNLKNRWYTFHCRRRPLSPKTKASNSQLNNNSFQNQNNEYNATFSQVNYNKGGGNVSFGNVEGVNGSMISQSSSDVNISSIQQNGVSGITSMKTLLPMASLSMPSISNADPIKSNFHISQNFSSLNQGIQQHFPNLVNQETTPDSRLATTPNLSGNPQHIETSQTINQQPLEASQIKEIPDSNSLNPYAVLPNNFRFSPSQKASQNRKSDTFIEAQHLINEKLLLSPINKPSANNIIYKENKKMKAFRIPSIQELINNQDNI</sequence>
<dbReference type="PROSITE" id="PS50090">
    <property type="entry name" value="MYB_LIKE"/>
    <property type="match status" value="2"/>
</dbReference>
<accession>A0A1J4J6P2</accession>
<feature type="domain" description="Myb-like" evidence="6">
    <location>
        <begin position="3"/>
        <end position="54"/>
    </location>
</feature>
<dbReference type="VEuPathDB" id="TrichDB:TRFO_40405"/>
<gene>
    <name evidence="8" type="ORF">TRFO_40405</name>
</gene>
<comment type="caution">
    <text evidence="8">The sequence shown here is derived from an EMBL/GenBank/DDBJ whole genome shotgun (WGS) entry which is preliminary data.</text>
</comment>
<keyword evidence="4" id="KW-0539">Nucleus</keyword>
<dbReference type="GO" id="GO:0000978">
    <property type="term" value="F:RNA polymerase II cis-regulatory region sequence-specific DNA binding"/>
    <property type="evidence" value="ECO:0007669"/>
    <property type="project" value="TreeGrafter"/>
</dbReference>
<proteinExistence type="predicted"/>
<name>A0A1J4J6P2_9EUKA</name>
<organism evidence="8 9">
    <name type="scientific">Tritrichomonas foetus</name>
    <dbReference type="NCBI Taxonomy" id="1144522"/>
    <lineage>
        <taxon>Eukaryota</taxon>
        <taxon>Metamonada</taxon>
        <taxon>Parabasalia</taxon>
        <taxon>Tritrichomonadida</taxon>
        <taxon>Tritrichomonadidae</taxon>
        <taxon>Tritrichomonas</taxon>
    </lineage>
</organism>
<dbReference type="GO" id="GO:0019185">
    <property type="term" value="C:snRNA-activating protein complex"/>
    <property type="evidence" value="ECO:0007669"/>
    <property type="project" value="TreeGrafter"/>
</dbReference>
<dbReference type="AlphaFoldDB" id="A0A1J4J6P2"/>
<dbReference type="PANTHER" id="PTHR46621:SF1">
    <property type="entry name" value="SNRNA-ACTIVATING PROTEIN COMPLEX SUBUNIT 4"/>
    <property type="match status" value="1"/>
</dbReference>
<dbReference type="Pfam" id="PF13921">
    <property type="entry name" value="Myb_DNA-bind_6"/>
    <property type="match status" value="1"/>
</dbReference>
<dbReference type="EMBL" id="MLAK01001414">
    <property type="protein sequence ID" value="OHS93323.1"/>
    <property type="molecule type" value="Genomic_DNA"/>
</dbReference>
<dbReference type="CDD" id="cd00167">
    <property type="entry name" value="SANT"/>
    <property type="match status" value="2"/>
</dbReference>
<dbReference type="InterPro" id="IPR001005">
    <property type="entry name" value="SANT/Myb"/>
</dbReference>
<evidence type="ECO:0000259" key="7">
    <source>
        <dbReference type="PROSITE" id="PS51294"/>
    </source>
</evidence>
<dbReference type="PANTHER" id="PTHR46621">
    <property type="entry name" value="SNRNA-ACTIVATING PROTEIN COMPLEX SUBUNIT 4"/>
    <property type="match status" value="1"/>
</dbReference>
<dbReference type="Proteomes" id="UP000179807">
    <property type="component" value="Unassembled WGS sequence"/>
</dbReference>
<evidence type="ECO:0000256" key="2">
    <source>
        <dbReference type="ARBA" id="ARBA00023125"/>
    </source>
</evidence>
<reference evidence="8" key="1">
    <citation type="submission" date="2016-10" db="EMBL/GenBank/DDBJ databases">
        <authorList>
            <person name="Benchimol M."/>
            <person name="Almeida L.G."/>
            <person name="Vasconcelos A.T."/>
            <person name="Perreira-Neves A."/>
            <person name="Rosa I.A."/>
            <person name="Tasca T."/>
            <person name="Bogo M.R."/>
            <person name="de Souza W."/>
        </authorList>
    </citation>
    <scope>NUCLEOTIDE SEQUENCE [LARGE SCALE GENOMIC DNA]</scope>
    <source>
        <strain evidence="8">K</strain>
    </source>
</reference>
<feature type="domain" description="HTH myb-type" evidence="7">
    <location>
        <begin position="8"/>
        <end position="58"/>
    </location>
</feature>
<evidence type="ECO:0000256" key="5">
    <source>
        <dbReference type="SAM" id="MobiDB-lite"/>
    </source>
</evidence>
<keyword evidence="9" id="KW-1185">Reference proteome</keyword>
<dbReference type="GO" id="GO:0042796">
    <property type="term" value="P:snRNA transcription by RNA polymerase III"/>
    <property type="evidence" value="ECO:0007669"/>
    <property type="project" value="TreeGrafter"/>
</dbReference>
<dbReference type="InterPro" id="IPR017930">
    <property type="entry name" value="Myb_dom"/>
</dbReference>
<dbReference type="SUPFAM" id="SSF46689">
    <property type="entry name" value="Homeodomain-like"/>
    <property type="match status" value="1"/>
</dbReference>
<dbReference type="Gene3D" id="1.10.10.60">
    <property type="entry name" value="Homeodomain-like"/>
    <property type="match status" value="2"/>
</dbReference>
<dbReference type="GO" id="GO:0001006">
    <property type="term" value="F:RNA polymerase III type 3 promoter sequence-specific DNA binding"/>
    <property type="evidence" value="ECO:0007669"/>
    <property type="project" value="TreeGrafter"/>
</dbReference>
<feature type="region of interest" description="Disordered" evidence="5">
    <location>
        <begin position="235"/>
        <end position="261"/>
    </location>
</feature>
<feature type="domain" description="Myb-like" evidence="6">
    <location>
        <begin position="55"/>
        <end position="105"/>
    </location>
</feature>
<protein>
    <recommendedName>
        <fullName evidence="10">Myb-like DNA-binding domain containing protein</fullName>
    </recommendedName>
</protein>
<dbReference type="GeneID" id="94847888"/>
<feature type="domain" description="HTH myb-type" evidence="7">
    <location>
        <begin position="62"/>
        <end position="109"/>
    </location>
</feature>
<evidence type="ECO:0000256" key="4">
    <source>
        <dbReference type="ARBA" id="ARBA00023242"/>
    </source>
</evidence>
<evidence type="ECO:0008006" key="10">
    <source>
        <dbReference type="Google" id="ProtNLM"/>
    </source>
</evidence>
<dbReference type="PROSITE" id="PS51294">
    <property type="entry name" value="HTH_MYB"/>
    <property type="match status" value="2"/>
</dbReference>
<evidence type="ECO:0000313" key="9">
    <source>
        <dbReference type="Proteomes" id="UP000179807"/>
    </source>
</evidence>
<keyword evidence="1" id="KW-0805">Transcription regulation</keyword>
<evidence type="ECO:0000259" key="6">
    <source>
        <dbReference type="PROSITE" id="PS50090"/>
    </source>
</evidence>
<dbReference type="GO" id="GO:0042795">
    <property type="term" value="P:snRNA transcription by RNA polymerase II"/>
    <property type="evidence" value="ECO:0007669"/>
    <property type="project" value="TreeGrafter"/>
</dbReference>
<dbReference type="SMART" id="SM00717">
    <property type="entry name" value="SANT"/>
    <property type="match status" value="2"/>
</dbReference>